<gene>
    <name evidence="5" type="ORF">COS26_01125</name>
</gene>
<dbReference type="Pfam" id="PF00011">
    <property type="entry name" value="HSP20"/>
    <property type="match status" value="1"/>
</dbReference>
<evidence type="ECO:0000256" key="2">
    <source>
        <dbReference type="RuleBase" id="RU003616"/>
    </source>
</evidence>
<dbReference type="PROSITE" id="PS01031">
    <property type="entry name" value="SHSP"/>
    <property type="match status" value="1"/>
</dbReference>
<dbReference type="AlphaFoldDB" id="A0A2M7D847"/>
<comment type="caution">
    <text evidence="5">The sequence shown here is derived from an EMBL/GenBank/DDBJ whole genome shotgun (WGS) entry which is preliminary data.</text>
</comment>
<feature type="region of interest" description="Disordered" evidence="3">
    <location>
        <begin position="1"/>
        <end position="55"/>
    </location>
</feature>
<evidence type="ECO:0000256" key="3">
    <source>
        <dbReference type="SAM" id="MobiDB-lite"/>
    </source>
</evidence>
<dbReference type="InterPro" id="IPR008978">
    <property type="entry name" value="HSP20-like_chaperone"/>
</dbReference>
<feature type="region of interest" description="Disordered" evidence="3">
    <location>
        <begin position="73"/>
        <end position="115"/>
    </location>
</feature>
<sequence length="276" mass="30954">MASFFEKLKKGMGIEEGEVGKEIEETTEEPAEEKITKKPERKTRVKKTVKEEKSPVMQTRKFEVKALKIEKPSTRAELGAGPVPYRNKVSGAGEPEMETEEIGKEVERKEKPSSAKIPIETQIPPEETEEKLSFTVGVAAKDKEKWLGLGGEGKEDKSSFSTFANAQVSEGQLAIDVYQTENDLVIQSAIAGVKPEILDISMEKDVINIKGSRQRPFEENGDYFSQECFWGPFSREIILPADVDPNRAEATMKDGILTIRIPKILREKKRRIVVRG</sequence>
<evidence type="ECO:0000259" key="4">
    <source>
        <dbReference type="PROSITE" id="PS01031"/>
    </source>
</evidence>
<dbReference type="InterPro" id="IPR031107">
    <property type="entry name" value="Small_HSP"/>
</dbReference>
<organism evidence="5 6">
    <name type="scientific">Candidatus Nealsonbacteria bacterium CG02_land_8_20_14_3_00_40_11</name>
    <dbReference type="NCBI Taxonomy" id="1974700"/>
    <lineage>
        <taxon>Bacteria</taxon>
        <taxon>Candidatus Nealsoniibacteriota</taxon>
    </lineage>
</organism>
<proteinExistence type="inferred from homology"/>
<name>A0A2M7D847_9BACT</name>
<dbReference type="EMBL" id="PEUA01000026">
    <property type="protein sequence ID" value="PIV43097.1"/>
    <property type="molecule type" value="Genomic_DNA"/>
</dbReference>
<dbReference type="Gene3D" id="2.60.40.790">
    <property type="match status" value="1"/>
</dbReference>
<feature type="domain" description="SHSP" evidence="4">
    <location>
        <begin position="166"/>
        <end position="276"/>
    </location>
</feature>
<accession>A0A2M7D847</accession>
<protein>
    <recommendedName>
        <fullName evidence="4">SHSP domain-containing protein</fullName>
    </recommendedName>
</protein>
<comment type="similarity">
    <text evidence="1 2">Belongs to the small heat shock protein (HSP20) family.</text>
</comment>
<dbReference type="CDD" id="cd06464">
    <property type="entry name" value="ACD_sHsps-like"/>
    <property type="match status" value="1"/>
</dbReference>
<reference evidence="6" key="1">
    <citation type="submission" date="2017-09" db="EMBL/GenBank/DDBJ databases">
        <title>Depth-based differentiation of microbial function through sediment-hosted aquifers and enrichment of novel symbionts in the deep terrestrial subsurface.</title>
        <authorList>
            <person name="Probst A.J."/>
            <person name="Ladd B."/>
            <person name="Jarett J.K."/>
            <person name="Geller-Mcgrath D.E."/>
            <person name="Sieber C.M.K."/>
            <person name="Emerson J.B."/>
            <person name="Anantharaman K."/>
            <person name="Thomas B.C."/>
            <person name="Malmstrom R."/>
            <person name="Stieglmeier M."/>
            <person name="Klingl A."/>
            <person name="Woyke T."/>
            <person name="Ryan C.M."/>
            <person name="Banfield J.F."/>
        </authorList>
    </citation>
    <scope>NUCLEOTIDE SEQUENCE [LARGE SCALE GENOMIC DNA]</scope>
</reference>
<evidence type="ECO:0000313" key="6">
    <source>
        <dbReference type="Proteomes" id="UP000230304"/>
    </source>
</evidence>
<evidence type="ECO:0000256" key="1">
    <source>
        <dbReference type="PROSITE-ProRule" id="PRU00285"/>
    </source>
</evidence>
<dbReference type="PANTHER" id="PTHR11527">
    <property type="entry name" value="HEAT-SHOCK PROTEIN 20 FAMILY MEMBER"/>
    <property type="match status" value="1"/>
</dbReference>
<evidence type="ECO:0000313" key="5">
    <source>
        <dbReference type="EMBL" id="PIV43097.1"/>
    </source>
</evidence>
<feature type="compositionally biased region" description="Basic and acidic residues" evidence="3">
    <location>
        <begin position="101"/>
        <end position="113"/>
    </location>
</feature>
<dbReference type="Proteomes" id="UP000230304">
    <property type="component" value="Unassembled WGS sequence"/>
</dbReference>
<dbReference type="SUPFAM" id="SSF49764">
    <property type="entry name" value="HSP20-like chaperones"/>
    <property type="match status" value="1"/>
</dbReference>
<feature type="compositionally biased region" description="Basic and acidic residues" evidence="3">
    <location>
        <begin position="1"/>
        <end position="24"/>
    </location>
</feature>
<dbReference type="InterPro" id="IPR002068">
    <property type="entry name" value="A-crystallin/Hsp20_dom"/>
</dbReference>